<dbReference type="InterPro" id="IPR011473">
    <property type="entry name" value="DUF1579"/>
</dbReference>
<comment type="caution">
    <text evidence="1">The sequence shown here is derived from an EMBL/GenBank/DDBJ whole genome shotgun (WGS) entry which is preliminary data.</text>
</comment>
<proteinExistence type="predicted"/>
<keyword evidence="2" id="KW-1185">Reference proteome</keyword>
<accession>A0ABQ5XVB8</accession>
<dbReference type="EMBL" id="BSOB01000046">
    <property type="protein sequence ID" value="GLQ94333.1"/>
    <property type="molecule type" value="Genomic_DNA"/>
</dbReference>
<organism evidence="1 2">
    <name type="scientific">Dyella acidisoli</name>
    <dbReference type="NCBI Taxonomy" id="1867834"/>
    <lineage>
        <taxon>Bacteria</taxon>
        <taxon>Pseudomonadati</taxon>
        <taxon>Pseudomonadota</taxon>
        <taxon>Gammaproteobacteria</taxon>
        <taxon>Lysobacterales</taxon>
        <taxon>Rhodanobacteraceae</taxon>
        <taxon>Dyella</taxon>
    </lineage>
</organism>
<name>A0ABQ5XVB8_9GAMM</name>
<evidence type="ECO:0000313" key="1">
    <source>
        <dbReference type="EMBL" id="GLQ94333.1"/>
    </source>
</evidence>
<evidence type="ECO:0000313" key="2">
    <source>
        <dbReference type="Proteomes" id="UP001156670"/>
    </source>
</evidence>
<sequence length="151" mass="16978">MNLLEGNVLAALAGEWSGDETIATTRWGQGGSAIGRVNARFDLGGKVLLMDYREERDGKLALQAHAVFVAGQEPGEYALYWFDSYGFTPSQPATGHWDGKRLVFLRTSQRGQTRHIYEWVADGLYQLVLESSFDGGVNWERVMEGEYRRVE</sequence>
<protein>
    <recommendedName>
        <fullName evidence="3">DUF1579 domain-containing protein</fullName>
    </recommendedName>
</protein>
<reference evidence="2" key="1">
    <citation type="journal article" date="2019" name="Int. J. Syst. Evol. Microbiol.">
        <title>The Global Catalogue of Microorganisms (GCM) 10K type strain sequencing project: providing services to taxonomists for standard genome sequencing and annotation.</title>
        <authorList>
            <consortium name="The Broad Institute Genomics Platform"/>
            <consortium name="The Broad Institute Genome Sequencing Center for Infectious Disease"/>
            <person name="Wu L."/>
            <person name="Ma J."/>
        </authorList>
    </citation>
    <scope>NUCLEOTIDE SEQUENCE [LARGE SCALE GENOMIC DNA]</scope>
    <source>
        <strain evidence="2">NBRC 111980</strain>
    </source>
</reference>
<gene>
    <name evidence="1" type="ORF">GCM10007901_32850</name>
</gene>
<dbReference type="RefSeq" id="WP_284322037.1">
    <property type="nucleotide sequence ID" value="NZ_BSOB01000046.1"/>
</dbReference>
<dbReference type="Proteomes" id="UP001156670">
    <property type="component" value="Unassembled WGS sequence"/>
</dbReference>
<dbReference type="Pfam" id="PF07617">
    <property type="entry name" value="DUF1579"/>
    <property type="match status" value="1"/>
</dbReference>
<evidence type="ECO:0008006" key="3">
    <source>
        <dbReference type="Google" id="ProtNLM"/>
    </source>
</evidence>